<dbReference type="Pfam" id="PF13181">
    <property type="entry name" value="TPR_8"/>
    <property type="match status" value="2"/>
</dbReference>
<evidence type="ECO:0008006" key="4">
    <source>
        <dbReference type="Google" id="ProtNLM"/>
    </source>
</evidence>
<proteinExistence type="predicted"/>
<protein>
    <recommendedName>
        <fullName evidence="4">Tetratricopeptide repeat protein</fullName>
    </recommendedName>
</protein>
<feature type="transmembrane region" description="Helical" evidence="1">
    <location>
        <begin position="147"/>
        <end position="164"/>
    </location>
</feature>
<keyword evidence="1" id="KW-0472">Membrane</keyword>
<reference evidence="2 3" key="1">
    <citation type="submission" date="2020-10" db="EMBL/GenBank/DDBJ databases">
        <title>Complete genome sequence of Paludibaculum fermentans P105T, a facultatively anaerobic acidobacterium capable of dissimilatory Fe(III) reduction.</title>
        <authorList>
            <person name="Dedysh S.N."/>
            <person name="Beletsky A.V."/>
            <person name="Kulichevskaya I.S."/>
            <person name="Mardanov A.V."/>
            <person name="Ravin N.V."/>
        </authorList>
    </citation>
    <scope>NUCLEOTIDE SEQUENCE [LARGE SCALE GENOMIC DNA]</scope>
    <source>
        <strain evidence="2 3">P105</strain>
    </source>
</reference>
<dbReference type="Gene3D" id="1.25.40.10">
    <property type="entry name" value="Tetratricopeptide repeat domain"/>
    <property type="match status" value="1"/>
</dbReference>
<dbReference type="Proteomes" id="UP000593892">
    <property type="component" value="Chromosome"/>
</dbReference>
<sequence>MIEQQPEQQEVRDALGRIVESAGFAGAGRLSSFLTYLVERTLSGETDRLKESVLGVEVFQRSTGYDPRTDPIVRVEARRLRSRLEEYYAGAGKDEAVRIELPKGGYVPSFGKRVAKPVAAAVPAAPAAPRPPTVEVESAPMPRGWKLVGILAGLAVVGISLGYWQTSYMRRVRQAPLATVAVLPFANVGGVAENEYFSQGLTEEIMDRLARVQGLKVISRTVMAQFKGRDAALDEVAGRVNASMVLEGSVRRQGERLRVTARLANPRDGSSVWSQTYDRPMKDIFAVQDEIAQSIANALRVQVGPAAAAAGKRTTSSIEAYNAFLKGKYQANLYSRQGMQKSIEYFEECLRLDPDYAPALAGLSSTYSLLGYYNSLPADVAWPNARRTAERAIALDPTLADAHSALGLTLAFHDWKWREAEAEARRAIEIDDGSAVAHGMYAAAVLLPQGRMKECRVEYRKALELDPLASFINFSYGYALQVEGRYDDAVTQYKRTLELKNLHPDMYWDLGMALGFAGRHKEAEAAMRKSMEMQGRDPKLPLVGLQAYFAGDVEAARRSLPVIEAEVRAGQEDRMDLARTYSMLGEKQKALNTLAEAIKVRESQVIWIKVDPRFRPLWEEARFKDLLHQVGLDAAP</sequence>
<dbReference type="InterPro" id="IPR019734">
    <property type="entry name" value="TPR_rpt"/>
</dbReference>
<dbReference type="SMART" id="SM00028">
    <property type="entry name" value="TPR"/>
    <property type="match status" value="4"/>
</dbReference>
<dbReference type="RefSeq" id="WP_194449540.1">
    <property type="nucleotide sequence ID" value="NZ_CP063849.1"/>
</dbReference>
<dbReference type="InterPro" id="IPR011990">
    <property type="entry name" value="TPR-like_helical_dom_sf"/>
</dbReference>
<organism evidence="2 3">
    <name type="scientific">Paludibaculum fermentans</name>
    <dbReference type="NCBI Taxonomy" id="1473598"/>
    <lineage>
        <taxon>Bacteria</taxon>
        <taxon>Pseudomonadati</taxon>
        <taxon>Acidobacteriota</taxon>
        <taxon>Terriglobia</taxon>
        <taxon>Bryobacterales</taxon>
        <taxon>Bryobacteraceae</taxon>
        <taxon>Paludibaculum</taxon>
    </lineage>
</organism>
<accession>A0A7S7NQE0</accession>
<evidence type="ECO:0000313" key="2">
    <source>
        <dbReference type="EMBL" id="QOY87873.1"/>
    </source>
</evidence>
<evidence type="ECO:0000256" key="1">
    <source>
        <dbReference type="SAM" id="Phobius"/>
    </source>
</evidence>
<gene>
    <name evidence="2" type="ORF">IRI77_34920</name>
</gene>
<dbReference type="PANTHER" id="PTHR12558">
    <property type="entry name" value="CELL DIVISION CYCLE 16,23,27"/>
    <property type="match status" value="1"/>
</dbReference>
<dbReference type="PANTHER" id="PTHR12558:SF33">
    <property type="entry name" value="BLL7664 PROTEIN"/>
    <property type="match status" value="1"/>
</dbReference>
<keyword evidence="1" id="KW-0812">Transmembrane</keyword>
<name>A0A7S7NQE0_PALFE</name>
<evidence type="ECO:0000313" key="3">
    <source>
        <dbReference type="Proteomes" id="UP000593892"/>
    </source>
</evidence>
<dbReference type="AlphaFoldDB" id="A0A7S7NQE0"/>
<dbReference type="NCBIfam" id="NF047558">
    <property type="entry name" value="TPR_END_plus"/>
    <property type="match status" value="1"/>
</dbReference>
<keyword evidence="1" id="KW-1133">Transmembrane helix</keyword>
<dbReference type="KEGG" id="pfer:IRI77_34920"/>
<dbReference type="SUPFAM" id="SSF48452">
    <property type="entry name" value="TPR-like"/>
    <property type="match status" value="1"/>
</dbReference>
<keyword evidence="3" id="KW-1185">Reference proteome</keyword>
<dbReference type="EMBL" id="CP063849">
    <property type="protein sequence ID" value="QOY87873.1"/>
    <property type="molecule type" value="Genomic_DNA"/>
</dbReference>